<evidence type="ECO:0000256" key="4">
    <source>
        <dbReference type="ARBA" id="ARBA00022490"/>
    </source>
</evidence>
<dbReference type="InterPro" id="IPR036554">
    <property type="entry name" value="GHMP_kinase_C_sf"/>
</dbReference>
<evidence type="ECO:0000256" key="3">
    <source>
        <dbReference type="ARBA" id="ARBA00012057"/>
    </source>
</evidence>
<dbReference type="InterPro" id="IPR056375">
    <property type="entry name" value="Idi_bact"/>
</dbReference>
<name>A0ABN4HSB7_9COXI</name>
<dbReference type="InterPro" id="IPR015797">
    <property type="entry name" value="NUDIX_hydrolase-like_dom_sf"/>
</dbReference>
<dbReference type="CDD" id="cd02885">
    <property type="entry name" value="NUDIX_IPP_Isomerase"/>
    <property type="match status" value="1"/>
</dbReference>
<dbReference type="PANTHER" id="PTHR10977:SF3">
    <property type="entry name" value="DIPHOSPHOMEVALONATE DECARBOXYLASE"/>
    <property type="match status" value="1"/>
</dbReference>
<reference evidence="10 11" key="1">
    <citation type="journal article" date="2015" name="Genome Biol. Evol.">
        <title>Distinctive Genome Reduction Rates Revealed by Genomic Analyses of Two Coxiella-Like Endosymbionts in Ticks.</title>
        <authorList>
            <person name="Gottlieb Y."/>
            <person name="Lalzar I."/>
            <person name="Klasson L."/>
        </authorList>
    </citation>
    <scope>NUCLEOTIDE SEQUENCE [LARGE SCALE GENOMIC DNA]</scope>
    <source>
        <strain evidence="10 11">CRt</strain>
    </source>
</reference>
<dbReference type="InterPro" id="IPR041431">
    <property type="entry name" value="Mvd1_C"/>
</dbReference>
<feature type="binding site" evidence="8">
    <location>
        <position position="363"/>
    </location>
    <ligand>
        <name>Mn(2+)</name>
        <dbReference type="ChEBI" id="CHEBI:29035"/>
    </ligand>
</feature>
<evidence type="ECO:0000256" key="8">
    <source>
        <dbReference type="HAMAP-Rule" id="MF_00202"/>
    </source>
</evidence>
<dbReference type="PROSITE" id="PS51462">
    <property type="entry name" value="NUDIX"/>
    <property type="match status" value="1"/>
</dbReference>
<dbReference type="NCBIfam" id="TIGR02150">
    <property type="entry name" value="IPP_isom_1"/>
    <property type="match status" value="1"/>
</dbReference>
<comment type="function">
    <text evidence="8">Catalyzes the 1,3-allylic rearrangement of the homoallylic substrate isopentenyl (IPP) to its highly electrophilic allylic isomer, dimethylallyl diphosphate (DMAPP).</text>
</comment>
<dbReference type="EC" id="5.3.3.2" evidence="3 8"/>
<dbReference type="NCBIfam" id="NF002995">
    <property type="entry name" value="PRK03759.1"/>
    <property type="match status" value="1"/>
</dbReference>
<dbReference type="InterPro" id="IPR000086">
    <property type="entry name" value="NUDIX_hydrolase_dom"/>
</dbReference>
<comment type="cofactor">
    <cofactor evidence="8">
        <name>Mn(2+)</name>
        <dbReference type="ChEBI" id="CHEBI:29035"/>
    </cofactor>
    <text evidence="8">Binds 1 Mn(2+) ion per subunit.</text>
</comment>
<feature type="binding site" evidence="8">
    <location>
        <position position="357"/>
    </location>
    <ligand>
        <name>Mn(2+)</name>
        <dbReference type="ChEBI" id="CHEBI:29035"/>
    </ligand>
</feature>
<keyword evidence="7 8" id="KW-0413">Isomerase</keyword>
<dbReference type="Proteomes" id="UP000063965">
    <property type="component" value="Chromosome"/>
</dbReference>
<evidence type="ECO:0000256" key="6">
    <source>
        <dbReference type="ARBA" id="ARBA00023229"/>
    </source>
</evidence>
<keyword evidence="11" id="KW-1185">Reference proteome</keyword>
<sequence>MKRNHIFQKLLAPQNKTPVKSFGQAFAPSNIALCKYWGKRNLELNLPFTSSLSISLNNKGAHAKISSSPNLHHELIINNNLLNLESVYAKPLLAFLEEFTFLDIKAFRLELNFNIPIAAGLASSSSSYAAIIKAMNDFFGWQLNGKTLSILARLGSGSACRSVFEGFVQWHCGTDPAGMDSYAEPLNQNWPELCVGLHIVSSQKKTTSSREGMKRTVATSALYTAWPQKVNEDLISLKKAITQKDFSLLGRAAESNALAMHATMLAAWPPLMYSSPETIQLLKKIWMLREKGLEIYFTQDAGPNIKSLFLAQDKEKLSHHFHDLETILPFKNVIVQKVILVNEKDQPLGNEEKIKVHCEGKLHRAFSVFVFSWRNNEWQLLLQQRHPEKYHSGGLWTNTCCSHPRPGENIIEAGERRLFEEMGLKMLLKKVGEFRYTAEVSNNLIENEYDHVLVGFLTNEKIHLNKNEISAIRWINIPTLKEEFKKNPQNFTPWLDAALKIALKGIPSFSNKE</sequence>
<dbReference type="Gene3D" id="3.90.79.10">
    <property type="entry name" value="Nucleoside Triphosphate Pyrophosphohydrolase"/>
    <property type="match status" value="1"/>
</dbReference>
<feature type="binding site" evidence="8">
    <location>
        <position position="448"/>
    </location>
    <ligand>
        <name>Mn(2+)</name>
        <dbReference type="ChEBI" id="CHEBI:29035"/>
    </ligand>
</feature>
<keyword evidence="5 8" id="KW-0464">Manganese</keyword>
<evidence type="ECO:0000256" key="7">
    <source>
        <dbReference type="ARBA" id="ARBA00023235"/>
    </source>
</evidence>
<evidence type="ECO:0000256" key="1">
    <source>
        <dbReference type="ARBA" id="ARBA00004826"/>
    </source>
</evidence>
<dbReference type="SUPFAM" id="SSF54211">
    <property type="entry name" value="Ribosomal protein S5 domain 2-like"/>
    <property type="match status" value="1"/>
</dbReference>
<comment type="similarity">
    <text evidence="2 8">Belongs to the IPP isomerase type 1 family.</text>
</comment>
<dbReference type="HAMAP" id="MF_00202">
    <property type="entry name" value="Idi"/>
    <property type="match status" value="1"/>
</dbReference>
<dbReference type="Pfam" id="PF18376">
    <property type="entry name" value="MDD_C"/>
    <property type="match status" value="1"/>
</dbReference>
<dbReference type="InterPro" id="IPR020568">
    <property type="entry name" value="Ribosomal_Su5_D2-typ_SF"/>
</dbReference>
<dbReference type="InterPro" id="IPR029765">
    <property type="entry name" value="Mev_diP_decarb"/>
</dbReference>
<evidence type="ECO:0000256" key="2">
    <source>
        <dbReference type="ARBA" id="ARBA00007579"/>
    </source>
</evidence>
<dbReference type="EMBL" id="CP011126">
    <property type="protein sequence ID" value="AKQ33366.1"/>
    <property type="molecule type" value="Genomic_DNA"/>
</dbReference>
<feature type="binding site" evidence="8">
    <location>
        <position position="403"/>
    </location>
    <ligand>
        <name>Mn(2+)</name>
        <dbReference type="ChEBI" id="CHEBI:29035"/>
    </ligand>
</feature>
<keyword evidence="4 8" id="KW-0963">Cytoplasm</keyword>
<proteinExistence type="inferred from homology"/>
<feature type="domain" description="Nudix hydrolase" evidence="9">
    <location>
        <begin position="361"/>
        <end position="497"/>
    </location>
</feature>
<evidence type="ECO:0000259" key="9">
    <source>
        <dbReference type="PROSITE" id="PS51462"/>
    </source>
</evidence>
<feature type="active site" evidence="8">
    <location>
        <position position="401"/>
    </location>
</feature>
<feature type="binding site" evidence="8">
    <location>
        <position position="421"/>
    </location>
    <ligand>
        <name>Mg(2+)</name>
        <dbReference type="ChEBI" id="CHEBI:18420"/>
    </ligand>
</feature>
<dbReference type="InterPro" id="IPR011876">
    <property type="entry name" value="IsopentenylPP_isomerase_typ1"/>
</dbReference>
<evidence type="ECO:0000313" key="11">
    <source>
        <dbReference type="Proteomes" id="UP000063965"/>
    </source>
</evidence>
<dbReference type="InterPro" id="IPR014721">
    <property type="entry name" value="Ribsml_uS5_D2-typ_fold_subgr"/>
</dbReference>
<feature type="active site" evidence="8">
    <location>
        <position position="448"/>
    </location>
</feature>
<comment type="catalytic activity">
    <reaction evidence="8">
        <text>isopentenyl diphosphate = dimethylallyl diphosphate</text>
        <dbReference type="Rhea" id="RHEA:23284"/>
        <dbReference type="ChEBI" id="CHEBI:57623"/>
        <dbReference type="ChEBI" id="CHEBI:128769"/>
        <dbReference type="EC" id="5.3.3.2"/>
    </reaction>
</comment>
<keyword evidence="8" id="KW-0479">Metal-binding</keyword>
<dbReference type="RefSeq" id="WP_048875020.1">
    <property type="nucleotide sequence ID" value="NZ_CP011126.1"/>
</dbReference>
<dbReference type="NCBIfam" id="TIGR01240">
    <property type="entry name" value="mevDPdecarb"/>
    <property type="match status" value="1"/>
</dbReference>
<evidence type="ECO:0000313" key="10">
    <source>
        <dbReference type="EMBL" id="AKQ33366.1"/>
    </source>
</evidence>
<dbReference type="Gene3D" id="3.30.70.890">
    <property type="entry name" value="GHMP kinase, C-terminal domain"/>
    <property type="match status" value="1"/>
</dbReference>
<comment type="subcellular location">
    <subcellularLocation>
        <location evidence="8">Cytoplasm</location>
    </subcellularLocation>
</comment>
<dbReference type="Gene3D" id="3.30.230.10">
    <property type="match status" value="1"/>
</dbReference>
<protein>
    <recommendedName>
        <fullName evidence="3 8">Isopentenyl-diphosphate Delta-isomerase</fullName>
        <shortName evidence="8">IPP isomerase</shortName>
        <ecNumber evidence="3 8">5.3.3.2</ecNumber>
    </recommendedName>
    <alternativeName>
        <fullName evidence="8">IPP:DMAPP isomerase</fullName>
    </alternativeName>
    <alternativeName>
        <fullName evidence="8">Isopentenyl pyrophosphate isomerase</fullName>
    </alternativeName>
</protein>
<dbReference type="PANTHER" id="PTHR10977">
    <property type="entry name" value="DIPHOSPHOMEVALONATE DECARBOXYLASE"/>
    <property type="match status" value="1"/>
</dbReference>
<dbReference type="Pfam" id="PF00293">
    <property type="entry name" value="NUDIX"/>
    <property type="match status" value="1"/>
</dbReference>
<comment type="cofactor">
    <cofactor evidence="8">
        <name>Mg(2+)</name>
        <dbReference type="ChEBI" id="CHEBI:18420"/>
    </cofactor>
    <text evidence="8">Binds 1 Mg(2+) ion per subunit. The magnesium ion binds only when substrate is bound.</text>
</comment>
<gene>
    <name evidence="8" type="primary">idi</name>
    <name evidence="10" type="ORF">CleRT_04130</name>
</gene>
<keyword evidence="6 8" id="KW-0414">Isoprene biosynthesis</keyword>
<feature type="binding site" evidence="8">
    <location>
        <position position="446"/>
    </location>
    <ligand>
        <name>Mn(2+)</name>
        <dbReference type="ChEBI" id="CHEBI:29035"/>
    </ligand>
</feature>
<dbReference type="SUPFAM" id="SSF55811">
    <property type="entry name" value="Nudix"/>
    <property type="match status" value="1"/>
</dbReference>
<dbReference type="InterPro" id="IPR053859">
    <property type="entry name" value="MVD-like_N"/>
</dbReference>
<organism evidence="10 11">
    <name type="scientific">Candidatus Coxiella mudrowiae</name>
    <dbReference type="NCBI Taxonomy" id="2054173"/>
    <lineage>
        <taxon>Bacteria</taxon>
        <taxon>Pseudomonadati</taxon>
        <taxon>Pseudomonadota</taxon>
        <taxon>Gammaproteobacteria</taxon>
        <taxon>Legionellales</taxon>
        <taxon>Coxiellaceae</taxon>
        <taxon>Coxiella</taxon>
    </lineage>
</organism>
<comment type="pathway">
    <text evidence="1 8">Isoprenoid biosynthesis; dimethylallyl diphosphate biosynthesis; dimethylallyl diphosphate from isopentenyl diphosphate: step 1/1.</text>
</comment>
<evidence type="ECO:0000256" key="5">
    <source>
        <dbReference type="ARBA" id="ARBA00023211"/>
    </source>
</evidence>
<accession>A0ABN4HSB7</accession>
<dbReference type="SUPFAM" id="SSF55060">
    <property type="entry name" value="GHMP Kinase, C-terminal domain"/>
    <property type="match status" value="1"/>
</dbReference>
<keyword evidence="8" id="KW-0460">Magnesium</keyword>
<dbReference type="Pfam" id="PF22700">
    <property type="entry name" value="MVD-like_N"/>
    <property type="match status" value="1"/>
</dbReference>